<dbReference type="Proteomes" id="UP001556367">
    <property type="component" value="Unassembled WGS sequence"/>
</dbReference>
<evidence type="ECO:0000256" key="1">
    <source>
        <dbReference type="SAM" id="MobiDB-lite"/>
    </source>
</evidence>
<gene>
    <name evidence="3" type="ORF">HGRIS_002503</name>
</gene>
<name>A0ABR3JLT7_9AGAR</name>
<keyword evidence="2" id="KW-0812">Transmembrane</keyword>
<evidence type="ECO:0000313" key="4">
    <source>
        <dbReference type="Proteomes" id="UP001556367"/>
    </source>
</evidence>
<evidence type="ECO:0000256" key="2">
    <source>
        <dbReference type="SAM" id="Phobius"/>
    </source>
</evidence>
<feature type="compositionally biased region" description="Low complexity" evidence="1">
    <location>
        <begin position="270"/>
        <end position="286"/>
    </location>
</feature>
<feature type="region of interest" description="Disordered" evidence="1">
    <location>
        <begin position="217"/>
        <end position="317"/>
    </location>
</feature>
<keyword evidence="2" id="KW-0472">Membrane</keyword>
<protein>
    <submittedName>
        <fullName evidence="3">Uncharacterized protein</fullName>
    </submittedName>
</protein>
<evidence type="ECO:0000313" key="3">
    <source>
        <dbReference type="EMBL" id="KAL0956353.1"/>
    </source>
</evidence>
<feature type="compositionally biased region" description="Acidic residues" evidence="1">
    <location>
        <begin position="305"/>
        <end position="317"/>
    </location>
</feature>
<proteinExistence type="predicted"/>
<comment type="caution">
    <text evidence="3">The sequence shown here is derived from an EMBL/GenBank/DDBJ whole genome shotgun (WGS) entry which is preliminary data.</text>
</comment>
<accession>A0ABR3JLT7</accession>
<keyword evidence="4" id="KW-1185">Reference proteome</keyword>
<keyword evidence="2" id="KW-1133">Transmembrane helix</keyword>
<feature type="transmembrane region" description="Helical" evidence="2">
    <location>
        <begin position="18"/>
        <end position="40"/>
    </location>
</feature>
<reference evidence="4" key="1">
    <citation type="submission" date="2024-06" db="EMBL/GenBank/DDBJ databases">
        <title>Multi-omics analyses provide insights into the biosynthesis of the anticancer antibiotic pleurotin in Hohenbuehelia grisea.</title>
        <authorList>
            <person name="Weaver J.A."/>
            <person name="Alberti F."/>
        </authorList>
    </citation>
    <scope>NUCLEOTIDE SEQUENCE [LARGE SCALE GENOMIC DNA]</scope>
    <source>
        <strain evidence="4">T-177</strain>
    </source>
</reference>
<feature type="region of interest" description="Disordered" evidence="1">
    <location>
        <begin position="149"/>
        <end position="180"/>
    </location>
</feature>
<feature type="compositionally biased region" description="Pro residues" evidence="1">
    <location>
        <begin position="244"/>
        <end position="254"/>
    </location>
</feature>
<dbReference type="EMBL" id="JASNQZ010000006">
    <property type="protein sequence ID" value="KAL0956353.1"/>
    <property type="molecule type" value="Genomic_DNA"/>
</dbReference>
<sequence length="317" mass="34037">MAAVHPLVKRETDSKTPVIVGIAVGVVALNAILMLGWFIVRRRRSAESDEHPILQTGVERKLSVHSQHSRASRKVSFAPPPAYPSLSYYQTIVDVNAQRYGAAVTPMSYHHASQSVVPIRGDTSDAYFEKRDIGSSPPRPIIHVPSLDSVSMYSSPTPPPQAAVRDVRPPPRSPTEVSSVSEIAAAHSGYIWPKRWSQSIVGTETLEAKLSVAPASSSKVRWQVRPGNDDTASQISSSAGTPSESPPTSSPPPAVVSRSLFLNRSPLAGASRPSLASTSSASWRLSNGSALSKQSSNKDDITCVVEEDEDTVQGDRR</sequence>
<organism evidence="3 4">
    <name type="scientific">Hohenbuehelia grisea</name>
    <dbReference type="NCBI Taxonomy" id="104357"/>
    <lineage>
        <taxon>Eukaryota</taxon>
        <taxon>Fungi</taxon>
        <taxon>Dikarya</taxon>
        <taxon>Basidiomycota</taxon>
        <taxon>Agaricomycotina</taxon>
        <taxon>Agaricomycetes</taxon>
        <taxon>Agaricomycetidae</taxon>
        <taxon>Agaricales</taxon>
        <taxon>Pleurotineae</taxon>
        <taxon>Pleurotaceae</taxon>
        <taxon>Hohenbuehelia</taxon>
    </lineage>
</organism>